<evidence type="ECO:0000313" key="2">
    <source>
        <dbReference type="EMBL" id="KUG09692.1"/>
    </source>
</evidence>
<organism evidence="2 3">
    <name type="scientific">Solirubrum puertoriconensis</name>
    <dbReference type="NCBI Taxonomy" id="1751427"/>
    <lineage>
        <taxon>Bacteria</taxon>
        <taxon>Pseudomonadati</taxon>
        <taxon>Bacteroidota</taxon>
        <taxon>Cytophagia</taxon>
        <taxon>Cytophagales</taxon>
    </lineage>
</organism>
<feature type="region of interest" description="Disordered" evidence="1">
    <location>
        <begin position="212"/>
        <end position="243"/>
    </location>
</feature>
<evidence type="ECO:0000313" key="3">
    <source>
        <dbReference type="Proteomes" id="UP000054223"/>
    </source>
</evidence>
<reference evidence="2 3" key="1">
    <citation type="submission" date="2015-11" db="EMBL/GenBank/DDBJ databases">
        <title>Solirubrum puertoriconensis gen. nov. an environmental bacteria isolated in Puerto Rico.</title>
        <authorList>
            <person name="Cuebas-Irizarry M.F."/>
            <person name="Montalvo-Rodriguez R."/>
        </authorList>
    </citation>
    <scope>NUCLEOTIDE SEQUENCE [LARGE SCALE GENOMIC DNA]</scope>
    <source>
        <strain evidence="2 3">MC1A</strain>
    </source>
</reference>
<sequence length="243" mass="25407">MQKNITRILTGCAFLGLTSCAGSYSPIRPARIATYQSVAAANAPVEFGYKYSALITNGPNKKYVKKERKQGYQVVAVSVKNNTSADINFSRDLELYFGDRPVQAVPSVQAANDLKQGVAIYLLYVLGIGRVGGSTDPMTGQTTGGTLFPWGPVVAVGNMLGASGANKNLRNEFATYDLTNKVIKPGETVHGILPLRETNVAPLRVVLRNSTAATPAAPAAEPQAAPAAAPATSPAPSNSGGQN</sequence>
<keyword evidence="3" id="KW-1185">Reference proteome</keyword>
<feature type="compositionally biased region" description="Low complexity" evidence="1">
    <location>
        <begin position="212"/>
        <end position="237"/>
    </location>
</feature>
<dbReference type="OrthoDB" id="798271at2"/>
<proteinExistence type="predicted"/>
<protein>
    <submittedName>
        <fullName evidence="2">Uncharacterized protein</fullName>
    </submittedName>
</protein>
<accession>A0A9X0HP47</accession>
<name>A0A9X0HP47_SOLP1</name>
<dbReference type="AlphaFoldDB" id="A0A9X0HP47"/>
<dbReference type="PROSITE" id="PS51257">
    <property type="entry name" value="PROKAR_LIPOPROTEIN"/>
    <property type="match status" value="1"/>
</dbReference>
<gene>
    <name evidence="2" type="ORF">ASU33_18570</name>
</gene>
<dbReference type="RefSeq" id="WP_059067922.1">
    <property type="nucleotide sequence ID" value="NZ_LNAL01000003.1"/>
</dbReference>
<comment type="caution">
    <text evidence="2">The sequence shown here is derived from an EMBL/GenBank/DDBJ whole genome shotgun (WGS) entry which is preliminary data.</text>
</comment>
<dbReference type="EMBL" id="LNAL01000003">
    <property type="protein sequence ID" value="KUG09692.1"/>
    <property type="molecule type" value="Genomic_DNA"/>
</dbReference>
<dbReference type="Proteomes" id="UP000054223">
    <property type="component" value="Unassembled WGS sequence"/>
</dbReference>
<evidence type="ECO:0000256" key="1">
    <source>
        <dbReference type="SAM" id="MobiDB-lite"/>
    </source>
</evidence>